<keyword evidence="1" id="KW-1185">Reference proteome</keyword>
<sequence>MAPPMITGDALAVNITEKTIQVLGQRYSFFRKTLSFSRLYGCPRFNFTDNFAQGFRSQSIKEESHVKRHTG</sequence>
<dbReference type="GeneID" id="41960105"/>
<dbReference type="Proteomes" id="UP000515153">
    <property type="component" value="Chromosome I"/>
</dbReference>
<dbReference type="KEGG" id="pgri:PgNI_05159"/>
<dbReference type="AlphaFoldDB" id="A0A6P8B7I4"/>
<evidence type="ECO:0000313" key="1">
    <source>
        <dbReference type="Proteomes" id="UP000515153"/>
    </source>
</evidence>
<evidence type="ECO:0000313" key="2">
    <source>
        <dbReference type="RefSeq" id="XP_030983093.1"/>
    </source>
</evidence>
<reference evidence="1 2" key="1">
    <citation type="journal article" date="2019" name="Mol. Biol. Evol.">
        <title>Blast fungal genomes show frequent chromosomal changes, gene gains and losses, and effector gene turnover.</title>
        <authorList>
            <person name="Gomez Luciano L.B."/>
            <person name="Jason Tsai I."/>
            <person name="Chuma I."/>
            <person name="Tosa Y."/>
            <person name="Chen Y.H."/>
            <person name="Li J.Y."/>
            <person name="Li M.Y."/>
            <person name="Jade Lu M.Y."/>
            <person name="Nakayashiki H."/>
            <person name="Li W.H."/>
        </authorList>
    </citation>
    <scope>NUCLEOTIDE SEQUENCE [LARGE SCALE GENOMIC DNA]</scope>
    <source>
        <strain evidence="1 2">NI907</strain>
    </source>
</reference>
<dbReference type="RefSeq" id="XP_030983093.1">
    <property type="nucleotide sequence ID" value="XM_031125196.1"/>
</dbReference>
<organism evidence="1 2">
    <name type="scientific">Pyricularia grisea</name>
    <name type="common">Crabgrass-specific blast fungus</name>
    <name type="synonym">Magnaporthe grisea</name>
    <dbReference type="NCBI Taxonomy" id="148305"/>
    <lineage>
        <taxon>Eukaryota</taxon>
        <taxon>Fungi</taxon>
        <taxon>Dikarya</taxon>
        <taxon>Ascomycota</taxon>
        <taxon>Pezizomycotina</taxon>
        <taxon>Sordariomycetes</taxon>
        <taxon>Sordariomycetidae</taxon>
        <taxon>Magnaporthales</taxon>
        <taxon>Pyriculariaceae</taxon>
        <taxon>Pyricularia</taxon>
    </lineage>
</organism>
<gene>
    <name evidence="2" type="ORF">PgNI_05159</name>
</gene>
<accession>A0A6P8B7I4</accession>
<reference evidence="2" key="2">
    <citation type="submission" date="2019-10" db="EMBL/GenBank/DDBJ databases">
        <authorList>
            <consortium name="NCBI Genome Project"/>
        </authorList>
    </citation>
    <scope>NUCLEOTIDE SEQUENCE</scope>
    <source>
        <strain evidence="2">NI907</strain>
    </source>
</reference>
<name>A0A6P8B7I4_PYRGI</name>
<proteinExistence type="predicted"/>
<reference evidence="2" key="3">
    <citation type="submission" date="2025-08" db="UniProtKB">
        <authorList>
            <consortium name="RefSeq"/>
        </authorList>
    </citation>
    <scope>IDENTIFICATION</scope>
    <source>
        <strain evidence="2">NI907</strain>
    </source>
</reference>
<protein>
    <submittedName>
        <fullName evidence="2">Uncharacterized protein</fullName>
    </submittedName>
</protein>